<dbReference type="Gene3D" id="1.25.40.10">
    <property type="entry name" value="Tetratricopeptide repeat domain"/>
    <property type="match status" value="3"/>
</dbReference>
<dbReference type="PANTHER" id="PTHR12558:SF13">
    <property type="entry name" value="CELL DIVISION CYCLE PROTEIN 27 HOMOLOG"/>
    <property type="match status" value="1"/>
</dbReference>
<dbReference type="OrthoDB" id="9763354at2"/>
<gene>
    <name evidence="3" type="ORF">FK004_05800</name>
</gene>
<reference evidence="3 4" key="1">
    <citation type="submission" date="2017-04" db="EMBL/GenBank/DDBJ databases">
        <title>Complete genome sequence of Flavobacterium kingsejong AJ004.</title>
        <authorList>
            <person name="Lee P.C."/>
        </authorList>
    </citation>
    <scope>NUCLEOTIDE SEQUENCE [LARGE SCALE GENOMIC DNA]</scope>
    <source>
        <strain evidence="3 4">AJ004</strain>
    </source>
</reference>
<dbReference type="PANTHER" id="PTHR12558">
    <property type="entry name" value="CELL DIVISION CYCLE 16,23,27"/>
    <property type="match status" value="1"/>
</dbReference>
<dbReference type="InterPro" id="IPR019734">
    <property type="entry name" value="TPR_rpt"/>
</dbReference>
<dbReference type="Proteomes" id="UP000244677">
    <property type="component" value="Chromosome"/>
</dbReference>
<feature type="signal peptide" evidence="2">
    <location>
        <begin position="1"/>
        <end position="18"/>
    </location>
</feature>
<feature type="chain" id="PRO_5015703207" description="Tetratricopeptide repeat-like domain-containing protein" evidence="2">
    <location>
        <begin position="19"/>
        <end position="592"/>
    </location>
</feature>
<organism evidence="3 4">
    <name type="scientific">Flavobacterium kingsejongi</name>
    <dbReference type="NCBI Taxonomy" id="1678728"/>
    <lineage>
        <taxon>Bacteria</taxon>
        <taxon>Pseudomonadati</taxon>
        <taxon>Bacteroidota</taxon>
        <taxon>Flavobacteriia</taxon>
        <taxon>Flavobacteriales</taxon>
        <taxon>Flavobacteriaceae</taxon>
        <taxon>Flavobacterium</taxon>
    </lineage>
</organism>
<evidence type="ECO:0000256" key="2">
    <source>
        <dbReference type="SAM" id="SignalP"/>
    </source>
</evidence>
<dbReference type="KEGG" id="fki:FK004_05800"/>
<feature type="repeat" description="TPR" evidence="1">
    <location>
        <begin position="17"/>
        <end position="50"/>
    </location>
</feature>
<keyword evidence="1" id="KW-0802">TPR repeat</keyword>
<dbReference type="EMBL" id="CP020919">
    <property type="protein sequence ID" value="AWG24774.1"/>
    <property type="molecule type" value="Genomic_DNA"/>
</dbReference>
<keyword evidence="4" id="KW-1185">Reference proteome</keyword>
<evidence type="ECO:0000313" key="3">
    <source>
        <dbReference type="EMBL" id="AWG24774.1"/>
    </source>
</evidence>
<accession>A0A2S1LM21</accession>
<sequence length="592" mass="68434">MKKIILYISLLFSVIAFAQNEQLAQNYFDKGEFEKALTQYEELFRAQPNNSTYFQKIILSCQQLQHYDKAEKLIQERYEKYKLPNLLVELGYNFQLRNNPSKAQQYYDKAIEGIRENPSAVYGVANAFETKVLLENALKSYNLGTTLNPKMNFDYQKALLYGQLGDTGKMIDMFLDYAYSNPGNSGIVQNQLARFIGDDVDGVFSASLRKALLLKVQKDQDIFWNEYLSWFFVQQKDYGKAFIQEKAIYKRNPENFYNIVNLGELAKEEEETETAKEILTFVLENTQDTDLQIRAHQFLMKMKIDKATAKDNPAIQAEMELLLKKYGISPYSIALQELYAHFLTFNLNKPEEGKNVLKKALELQLNKYQSAEIKMELADILLYEQKYNQALIYYSQIENDLKNDAVGHEASLKVAKTSYFKGDFDWALKQLKELKSSSSQLIANDALELYLLINDNTKADSTQTALKKFAKADYLLYQNKQKEALVQFQSILTEDKGNAIEDAVLLKMGGIYEKLGDYTSALNQYQSIMSNHAEGIYIDEALFFAAEIYNKQLKDPEKAKPLYEKILFNHPDSIYFIESRTKFRQLRGDTNL</sequence>
<name>A0A2S1LM21_9FLAO</name>
<evidence type="ECO:0000313" key="4">
    <source>
        <dbReference type="Proteomes" id="UP000244677"/>
    </source>
</evidence>
<dbReference type="Pfam" id="PF13181">
    <property type="entry name" value="TPR_8"/>
    <property type="match status" value="1"/>
</dbReference>
<dbReference type="SMART" id="SM00028">
    <property type="entry name" value="TPR"/>
    <property type="match status" value="7"/>
</dbReference>
<proteinExistence type="predicted"/>
<keyword evidence="2" id="KW-0732">Signal</keyword>
<dbReference type="AlphaFoldDB" id="A0A2S1LM21"/>
<evidence type="ECO:0000256" key="1">
    <source>
        <dbReference type="PROSITE-ProRule" id="PRU00339"/>
    </source>
</evidence>
<dbReference type="SUPFAM" id="SSF48452">
    <property type="entry name" value="TPR-like"/>
    <property type="match status" value="3"/>
</dbReference>
<evidence type="ECO:0008006" key="5">
    <source>
        <dbReference type="Google" id="ProtNLM"/>
    </source>
</evidence>
<protein>
    <recommendedName>
        <fullName evidence="5">Tetratricopeptide repeat-like domain-containing protein</fullName>
    </recommendedName>
</protein>
<dbReference type="Pfam" id="PF13174">
    <property type="entry name" value="TPR_6"/>
    <property type="match status" value="2"/>
</dbReference>
<dbReference type="RefSeq" id="WP_108736404.1">
    <property type="nucleotide sequence ID" value="NZ_CP020919.1"/>
</dbReference>
<dbReference type="PROSITE" id="PS50005">
    <property type="entry name" value="TPR"/>
    <property type="match status" value="1"/>
</dbReference>
<dbReference type="InterPro" id="IPR011990">
    <property type="entry name" value="TPR-like_helical_dom_sf"/>
</dbReference>